<feature type="compositionally biased region" description="Low complexity" evidence="1">
    <location>
        <begin position="322"/>
        <end position="333"/>
    </location>
</feature>
<name>A0A4U0WL57_9PEZI</name>
<feature type="compositionally biased region" description="Polar residues" evidence="1">
    <location>
        <begin position="407"/>
        <end position="428"/>
    </location>
</feature>
<dbReference type="OrthoDB" id="428854at2759"/>
<proteinExistence type="predicted"/>
<comment type="caution">
    <text evidence="2">The sequence shown here is derived from an EMBL/GenBank/DDBJ whole genome shotgun (WGS) entry which is preliminary data.</text>
</comment>
<feature type="compositionally biased region" description="Polar residues" evidence="1">
    <location>
        <begin position="541"/>
        <end position="553"/>
    </location>
</feature>
<evidence type="ECO:0000313" key="2">
    <source>
        <dbReference type="EMBL" id="TKA63641.1"/>
    </source>
</evidence>
<evidence type="ECO:0000256" key="1">
    <source>
        <dbReference type="SAM" id="MobiDB-lite"/>
    </source>
</evidence>
<feature type="region of interest" description="Disordered" evidence="1">
    <location>
        <begin position="107"/>
        <end position="352"/>
    </location>
</feature>
<keyword evidence="3" id="KW-1185">Reference proteome</keyword>
<feature type="region of interest" description="Disordered" evidence="1">
    <location>
        <begin position="1"/>
        <end position="95"/>
    </location>
</feature>
<feature type="compositionally biased region" description="Basic and acidic residues" evidence="1">
    <location>
        <begin position="231"/>
        <end position="250"/>
    </location>
</feature>
<protein>
    <submittedName>
        <fullName evidence="2">Uncharacterized protein</fullName>
    </submittedName>
</protein>
<dbReference type="AlphaFoldDB" id="A0A4U0WL57"/>
<feature type="compositionally biased region" description="Basic and acidic residues" evidence="1">
    <location>
        <begin position="554"/>
        <end position="563"/>
    </location>
</feature>
<sequence length="615" mass="64497">MSTGNPFRRQQRLPDETTYHDAPTTILHSTTTPKVPKKKKRVVIQTPPHSPEELTSIPRRFSDGRTGSPPPALGQQLPLEEKDDETDSTTTADSDLERAAAVGTQWNFGGSVPATPPSSVVPAAGFGGQGGGPRAPHNPFARTLATSEAAFGLQADIGPTTGDERAQQSQQQRQGGAAGRPALLDVDAFKSILMTGSATPSPPTGSTSTGPQRPPQDSGSSTDTSSVSRHSIFDAMHDAHPESPRTSFDDHPEDSEGDGDDEHSSLMGPVSGRPVEEGPPAPPKTKHGRGFPQTVSFADFDESIPSAGTPPLRLQTPPVMASMMRPSTPRSPSDLNKPLPPPPAERIGGSNAVNLELPQKLASAFYQPSMTLQVESQSLAKKTMPPPPPVARRRGQAEPGQGRARSESNLSQSSAQQTELAPTSSSDQAIAKPAPPPPPSRRTQASANSHSPSPAVETPPSLPPPQSNLTAAGETEKFIPQPPPRRQPSKRGTSVIRTPSTASRVSLPRSDSFTGAAAAPPPAPPPRRGAKRNSGVDNRRTSGQSFGSVSASERSMDLRNGVREEEEPDGGGQGMEPVRFPAVAERPPQGDVLADLDAFQAEIEALRVRAAAGGG</sequence>
<gene>
    <name evidence="2" type="ORF">B0A55_11094</name>
</gene>
<feature type="region of interest" description="Disordered" evidence="1">
    <location>
        <begin position="376"/>
        <end position="578"/>
    </location>
</feature>
<dbReference type="STRING" id="329884.A0A4U0WL57"/>
<organism evidence="2 3">
    <name type="scientific">Friedmanniomyces simplex</name>
    <dbReference type="NCBI Taxonomy" id="329884"/>
    <lineage>
        <taxon>Eukaryota</taxon>
        <taxon>Fungi</taxon>
        <taxon>Dikarya</taxon>
        <taxon>Ascomycota</taxon>
        <taxon>Pezizomycotina</taxon>
        <taxon>Dothideomycetes</taxon>
        <taxon>Dothideomycetidae</taxon>
        <taxon>Mycosphaerellales</taxon>
        <taxon>Teratosphaeriaceae</taxon>
        <taxon>Friedmanniomyces</taxon>
    </lineage>
</organism>
<feature type="compositionally biased region" description="Polar residues" evidence="1">
    <location>
        <begin position="490"/>
        <end position="513"/>
    </location>
</feature>
<feature type="compositionally biased region" description="Acidic residues" evidence="1">
    <location>
        <begin position="251"/>
        <end position="261"/>
    </location>
</feature>
<feature type="compositionally biased region" description="Low complexity" evidence="1">
    <location>
        <begin position="195"/>
        <end position="230"/>
    </location>
</feature>
<dbReference type="Proteomes" id="UP000309340">
    <property type="component" value="Unassembled WGS sequence"/>
</dbReference>
<accession>A0A4U0WL57</accession>
<feature type="compositionally biased region" description="Polar residues" evidence="1">
    <location>
        <begin position="441"/>
        <end position="452"/>
    </location>
</feature>
<evidence type="ECO:0000313" key="3">
    <source>
        <dbReference type="Proteomes" id="UP000309340"/>
    </source>
</evidence>
<feature type="compositionally biased region" description="Low complexity" evidence="1">
    <location>
        <begin position="109"/>
        <end position="124"/>
    </location>
</feature>
<reference evidence="2 3" key="1">
    <citation type="submission" date="2017-03" db="EMBL/GenBank/DDBJ databases">
        <title>Genomes of endolithic fungi from Antarctica.</title>
        <authorList>
            <person name="Coleine C."/>
            <person name="Masonjones S."/>
            <person name="Stajich J.E."/>
        </authorList>
    </citation>
    <scope>NUCLEOTIDE SEQUENCE [LARGE SCALE GENOMIC DNA]</scope>
    <source>
        <strain evidence="2 3">CCFEE 5184</strain>
    </source>
</reference>
<dbReference type="EMBL" id="NAJQ01000923">
    <property type="protein sequence ID" value="TKA63641.1"/>
    <property type="molecule type" value="Genomic_DNA"/>
</dbReference>